<protein>
    <submittedName>
        <fullName evidence="2">Uncharacterized protein</fullName>
    </submittedName>
</protein>
<feature type="compositionally biased region" description="Polar residues" evidence="1">
    <location>
        <begin position="83"/>
        <end position="98"/>
    </location>
</feature>
<feature type="compositionally biased region" description="Polar residues" evidence="1">
    <location>
        <begin position="41"/>
        <end position="55"/>
    </location>
</feature>
<name>U6M1S6_EIMMA</name>
<organism evidence="2 3">
    <name type="scientific">Eimeria maxima</name>
    <name type="common">Coccidian parasite</name>
    <dbReference type="NCBI Taxonomy" id="5804"/>
    <lineage>
        <taxon>Eukaryota</taxon>
        <taxon>Sar</taxon>
        <taxon>Alveolata</taxon>
        <taxon>Apicomplexa</taxon>
        <taxon>Conoidasida</taxon>
        <taxon>Coccidia</taxon>
        <taxon>Eucoccidiorida</taxon>
        <taxon>Eimeriorina</taxon>
        <taxon>Eimeriidae</taxon>
        <taxon>Eimeria</taxon>
    </lineage>
</organism>
<reference evidence="2" key="1">
    <citation type="submission" date="2013-10" db="EMBL/GenBank/DDBJ databases">
        <title>Genomic analysis of the causative agents of coccidiosis in chickens.</title>
        <authorList>
            <person name="Reid A.J."/>
            <person name="Blake D."/>
            <person name="Billington K."/>
            <person name="Browne H."/>
            <person name="Dunn M."/>
            <person name="Hung S."/>
            <person name="Kawahara F."/>
            <person name="Miranda-Saavedra D."/>
            <person name="Mourier T."/>
            <person name="Nagra H."/>
            <person name="Otto T.D."/>
            <person name="Rawlings N."/>
            <person name="Sanchez A."/>
            <person name="Sanders M."/>
            <person name="Subramaniam C."/>
            <person name="Tay Y."/>
            <person name="Dear P."/>
            <person name="Doerig C."/>
            <person name="Gruber A."/>
            <person name="Parkinson J."/>
            <person name="Shirley M."/>
            <person name="Wan K.L."/>
            <person name="Berriman M."/>
            <person name="Tomley F."/>
            <person name="Pain A."/>
        </authorList>
    </citation>
    <scope>NUCLEOTIDE SEQUENCE [LARGE SCALE GENOMIC DNA]</scope>
    <source>
        <strain evidence="2">Weybridge</strain>
    </source>
</reference>
<feature type="compositionally biased region" description="Low complexity" evidence="1">
    <location>
        <begin position="326"/>
        <end position="335"/>
    </location>
</feature>
<reference evidence="2" key="2">
    <citation type="submission" date="2013-10" db="EMBL/GenBank/DDBJ databases">
        <authorList>
            <person name="Aslett M."/>
        </authorList>
    </citation>
    <scope>NUCLEOTIDE SEQUENCE [LARGE SCALE GENOMIC DNA]</scope>
    <source>
        <strain evidence="2">Weybridge</strain>
    </source>
</reference>
<dbReference type="VEuPathDB" id="ToxoDB:EMWEY_00028120"/>
<evidence type="ECO:0000256" key="1">
    <source>
        <dbReference type="SAM" id="MobiDB-lite"/>
    </source>
</evidence>
<dbReference type="GeneID" id="25336798"/>
<sequence>MAQSRAPRRLKRSQEAQGERLGAQQMRPTSPTGDKRGSLGDSKTPQLRALSSKSTPRGKAQRESAVPSVAKKAVPSPEEGPQTPRNIQQATHDNNFTPGSCLPEVPSLCPPSESIQQPLCPSPSVQCSAWEESPHREHRRGTGLTPDESMEANLQKKVFELMRQNSIMRRALLKHISSEELLFLLAYNTTRVTSEADDELRDTTHTSNRFTSEDALAVEQKSCGGSAENSTLARNIDLPCVQDFFKALRYCSGPAHEAPPVSEGAPVAAAEDSAFLHPPMSREEVTATNDADGYFPIAVDFDPFGLQKDDDSDTHTTPVGAESHRSTMSSSTISTNLQQRSVEGGFRATVPAPPVGLSAPQGAARGSLEPALSPVKPRAPRGSMFYPSTYRLAALLPQTLPNL</sequence>
<dbReference type="Proteomes" id="UP000030763">
    <property type="component" value="Unassembled WGS sequence"/>
</dbReference>
<evidence type="ECO:0000313" key="2">
    <source>
        <dbReference type="EMBL" id="CDJ57018.1"/>
    </source>
</evidence>
<dbReference type="EMBL" id="HG719198">
    <property type="protein sequence ID" value="CDJ57018.1"/>
    <property type="molecule type" value="Genomic_DNA"/>
</dbReference>
<evidence type="ECO:0000313" key="3">
    <source>
        <dbReference type="Proteomes" id="UP000030763"/>
    </source>
</evidence>
<keyword evidence="3" id="KW-1185">Reference proteome</keyword>
<dbReference type="OMA" id="RGSMFYP"/>
<accession>U6M1S6</accession>
<proteinExistence type="predicted"/>
<dbReference type="RefSeq" id="XP_013333668.1">
    <property type="nucleotide sequence ID" value="XM_013478214.1"/>
</dbReference>
<feature type="region of interest" description="Disordered" evidence="1">
    <location>
        <begin position="306"/>
        <end position="380"/>
    </location>
</feature>
<dbReference type="OrthoDB" id="348269at2759"/>
<dbReference type="AlphaFoldDB" id="U6M1S6"/>
<gene>
    <name evidence="2" type="ORF">EMWEY_00028120</name>
</gene>
<feature type="compositionally biased region" description="Basic residues" evidence="1">
    <location>
        <begin position="1"/>
        <end position="11"/>
    </location>
</feature>
<feature type="region of interest" description="Disordered" evidence="1">
    <location>
        <begin position="1"/>
        <end position="99"/>
    </location>
</feature>